<name>A0A7W3ISX6_9ACTN</name>
<evidence type="ECO:0000313" key="3">
    <source>
        <dbReference type="Proteomes" id="UP000523079"/>
    </source>
</evidence>
<feature type="transmembrane region" description="Helical" evidence="1">
    <location>
        <begin position="95"/>
        <end position="115"/>
    </location>
</feature>
<protein>
    <submittedName>
        <fullName evidence="2">Uncharacterized protein</fullName>
    </submittedName>
</protein>
<gene>
    <name evidence="2" type="ORF">FHX74_002247</name>
</gene>
<keyword evidence="3" id="KW-1185">Reference proteome</keyword>
<evidence type="ECO:0000313" key="2">
    <source>
        <dbReference type="EMBL" id="MBA8794628.1"/>
    </source>
</evidence>
<dbReference type="AlphaFoldDB" id="A0A7W3ISX6"/>
<keyword evidence="1" id="KW-0812">Transmembrane</keyword>
<keyword evidence="1" id="KW-1133">Transmembrane helix</keyword>
<reference evidence="2 3" key="1">
    <citation type="submission" date="2020-07" db="EMBL/GenBank/DDBJ databases">
        <title>Sequencing the genomes of 1000 actinobacteria strains.</title>
        <authorList>
            <person name="Klenk H.-P."/>
        </authorList>
    </citation>
    <scope>NUCLEOTIDE SEQUENCE [LARGE SCALE GENOMIC DNA]</scope>
    <source>
        <strain evidence="2 3">DSM 100723</strain>
    </source>
</reference>
<feature type="transmembrane region" description="Helical" evidence="1">
    <location>
        <begin position="6"/>
        <end position="24"/>
    </location>
</feature>
<keyword evidence="1" id="KW-0472">Membrane</keyword>
<dbReference type="Proteomes" id="UP000523079">
    <property type="component" value="Unassembled WGS sequence"/>
</dbReference>
<feature type="transmembrane region" description="Helical" evidence="1">
    <location>
        <begin position="121"/>
        <end position="138"/>
    </location>
</feature>
<comment type="caution">
    <text evidence="2">The sequence shown here is derived from an EMBL/GenBank/DDBJ whole genome shotgun (WGS) entry which is preliminary data.</text>
</comment>
<evidence type="ECO:0000256" key="1">
    <source>
        <dbReference type="SAM" id="Phobius"/>
    </source>
</evidence>
<proteinExistence type="predicted"/>
<organism evidence="2 3">
    <name type="scientific">Microlunatus kandeliicorticis</name>
    <dbReference type="NCBI Taxonomy" id="1759536"/>
    <lineage>
        <taxon>Bacteria</taxon>
        <taxon>Bacillati</taxon>
        <taxon>Actinomycetota</taxon>
        <taxon>Actinomycetes</taxon>
        <taxon>Propionibacteriales</taxon>
        <taxon>Propionibacteriaceae</taxon>
        <taxon>Microlunatus</taxon>
    </lineage>
</organism>
<accession>A0A7W3ISX6</accession>
<dbReference type="EMBL" id="JACGWT010000003">
    <property type="protein sequence ID" value="MBA8794628.1"/>
    <property type="molecule type" value="Genomic_DNA"/>
</dbReference>
<dbReference type="RefSeq" id="WP_182560175.1">
    <property type="nucleotide sequence ID" value="NZ_JACGWT010000003.1"/>
</dbReference>
<sequence>MSMTGLIYAAIAVAWLAFLIPTYLRRRDHESRAETDPRERFSDSVRIVRSGTAPVLDQDLTPMVAVEISTPMTRRAAIRELRRMELVAAGRRRRVLLILMAVVTLVLGACAGRFIDWAWLAVPGGLLVAFVVVSRFSVRAMRRNLDARFARICHGNDEKTVFLRRTDLKLKPQTQPAVVAAASPASANTVGLWDPLPITMPTYVSKPLAPRTVRTIDLSAPDVTSSGRLGLPVTADGPAVGLVRPTVPTVAEAPRTADEQDLGRAVGE</sequence>